<keyword evidence="1 3" id="KW-0853">WD repeat</keyword>
<dbReference type="SMART" id="SM00320">
    <property type="entry name" value="WD40"/>
    <property type="match status" value="4"/>
</dbReference>
<evidence type="ECO:0000256" key="1">
    <source>
        <dbReference type="ARBA" id="ARBA00022574"/>
    </source>
</evidence>
<dbReference type="InterPro" id="IPR036322">
    <property type="entry name" value="WD40_repeat_dom_sf"/>
</dbReference>
<evidence type="ECO:0000256" key="3">
    <source>
        <dbReference type="PROSITE-ProRule" id="PRU00221"/>
    </source>
</evidence>
<keyword evidence="5" id="KW-1185">Reference proteome</keyword>
<protein>
    <recommendedName>
        <fullName evidence="6">Protein DSE1</fullName>
    </recommendedName>
</protein>
<feature type="repeat" description="WD" evidence="3">
    <location>
        <begin position="281"/>
        <end position="323"/>
    </location>
</feature>
<dbReference type="PANTHER" id="PTHR22850">
    <property type="entry name" value="WD40 REPEAT FAMILY"/>
    <property type="match status" value="1"/>
</dbReference>
<evidence type="ECO:0008006" key="6">
    <source>
        <dbReference type="Google" id="ProtNLM"/>
    </source>
</evidence>
<dbReference type="InterPro" id="IPR015943">
    <property type="entry name" value="WD40/YVTN_repeat-like_dom_sf"/>
</dbReference>
<name>A0A9P8PXW8_9ASCO</name>
<sequence>MDFYKPNTIFRQNHVEKRKSCIDSISSSSSSSRKFSNESWLYQNSSTEILNKSLNKDNNQINSNYWKIPDNDSFLTSIAINKQNQLAISSGGNDSNLFIYNIDDDHDDLNKSLIHKQTISLPNITKMEWLNDNSIEESCLLTGHKNGMIHYVSIPNLDYNEDDENAQIIKRFNHKRHFTSSIINSKSIKNLQITKNWLNNGNNLISLCNENIFLWDINHRSDLPILKTQHLGLLNFDYNSFKLGILGLVGKFGIAINDLRISNNCYDGEEFQKPSIFIPQNDKSTTAANNIKWSPFDSNIFAASHLDGIIRLWDIRSQSHFAELKGHSTNEINSIEWSEINSNDLYSSDQMGKLIHWDLNFDENLMNCTINEGIDSILLKDEKFYTDQFEILDLINQRQCGTIISDNNNNSKTGSIIDLKTFNDSIISIDNESYLGLHYKNKSILAKDSEYNYNSKMMDQILKDIPSELDLDDDDLTPLNSPSSRLTNFSNMSDNSINTLVPSLEYNMNKKLINPGFIFNETKPLNNNNNNFDINQLYI</sequence>
<dbReference type="SUPFAM" id="SSF50978">
    <property type="entry name" value="WD40 repeat-like"/>
    <property type="match status" value="1"/>
</dbReference>
<evidence type="ECO:0000313" key="4">
    <source>
        <dbReference type="EMBL" id="KAH3680503.1"/>
    </source>
</evidence>
<dbReference type="OrthoDB" id="361494at2759"/>
<dbReference type="EMBL" id="JAEUBF010000103">
    <property type="protein sequence ID" value="KAH3680503.1"/>
    <property type="molecule type" value="Genomic_DNA"/>
</dbReference>
<dbReference type="Proteomes" id="UP000769528">
    <property type="component" value="Unassembled WGS sequence"/>
</dbReference>
<dbReference type="PROSITE" id="PS50082">
    <property type="entry name" value="WD_REPEATS_2"/>
    <property type="match status" value="1"/>
</dbReference>
<evidence type="ECO:0000313" key="5">
    <source>
        <dbReference type="Proteomes" id="UP000769528"/>
    </source>
</evidence>
<reference evidence="4" key="2">
    <citation type="submission" date="2021-01" db="EMBL/GenBank/DDBJ databases">
        <authorList>
            <person name="Schikora-Tamarit M.A."/>
        </authorList>
    </citation>
    <scope>NUCLEOTIDE SEQUENCE</scope>
    <source>
        <strain evidence="4">CBS6341</strain>
    </source>
</reference>
<accession>A0A9P8PXW8</accession>
<dbReference type="InterPro" id="IPR001680">
    <property type="entry name" value="WD40_rpt"/>
</dbReference>
<dbReference type="Gene3D" id="2.130.10.10">
    <property type="entry name" value="YVTN repeat-like/Quinoprotein amine dehydrogenase"/>
    <property type="match status" value="1"/>
</dbReference>
<gene>
    <name evidence="4" type="ORF">WICMUC_000291</name>
</gene>
<dbReference type="AlphaFoldDB" id="A0A9P8PXW8"/>
<organism evidence="4 5">
    <name type="scientific">Wickerhamomyces mucosus</name>
    <dbReference type="NCBI Taxonomy" id="1378264"/>
    <lineage>
        <taxon>Eukaryota</taxon>
        <taxon>Fungi</taxon>
        <taxon>Dikarya</taxon>
        <taxon>Ascomycota</taxon>
        <taxon>Saccharomycotina</taxon>
        <taxon>Saccharomycetes</taxon>
        <taxon>Phaffomycetales</taxon>
        <taxon>Wickerhamomycetaceae</taxon>
        <taxon>Wickerhamomyces</taxon>
    </lineage>
</organism>
<keyword evidence="2" id="KW-0677">Repeat</keyword>
<evidence type="ECO:0000256" key="2">
    <source>
        <dbReference type="ARBA" id="ARBA00022737"/>
    </source>
</evidence>
<proteinExistence type="predicted"/>
<comment type="caution">
    <text evidence="4">The sequence shown here is derived from an EMBL/GenBank/DDBJ whole genome shotgun (WGS) entry which is preliminary data.</text>
</comment>
<dbReference type="Pfam" id="PF00400">
    <property type="entry name" value="WD40"/>
    <property type="match status" value="1"/>
</dbReference>
<dbReference type="InterPro" id="IPR050459">
    <property type="entry name" value="WD_repeat_RBAP46/RBAP48/MSI1"/>
</dbReference>
<reference evidence="4" key="1">
    <citation type="journal article" date="2021" name="Open Biol.">
        <title>Shared evolutionary footprints suggest mitochondrial oxidative damage underlies multiple complex I losses in fungi.</title>
        <authorList>
            <person name="Schikora-Tamarit M.A."/>
            <person name="Marcet-Houben M."/>
            <person name="Nosek J."/>
            <person name="Gabaldon T."/>
        </authorList>
    </citation>
    <scope>NUCLEOTIDE SEQUENCE</scope>
    <source>
        <strain evidence="4">CBS6341</strain>
    </source>
</reference>